<gene>
    <name evidence="6 8" type="primary">rplS</name>
    <name evidence="8" type="ORF">SERIO_v1c10390</name>
</gene>
<dbReference type="PANTHER" id="PTHR15680">
    <property type="entry name" value="RIBOSOMAL PROTEIN L19"/>
    <property type="match status" value="1"/>
</dbReference>
<dbReference type="GO" id="GO:0022625">
    <property type="term" value="C:cytosolic large ribosomal subunit"/>
    <property type="evidence" value="ECO:0007669"/>
    <property type="project" value="TreeGrafter"/>
</dbReference>
<dbReference type="InterPro" id="IPR008991">
    <property type="entry name" value="Translation_prot_SH3-like_sf"/>
</dbReference>
<organism evidence="8 9">
    <name type="scientific">Spiroplasma eriocheiris</name>
    <dbReference type="NCBI Taxonomy" id="315358"/>
    <lineage>
        <taxon>Bacteria</taxon>
        <taxon>Bacillati</taxon>
        <taxon>Mycoplasmatota</taxon>
        <taxon>Mollicutes</taxon>
        <taxon>Entomoplasmatales</taxon>
        <taxon>Spiroplasmataceae</taxon>
        <taxon>Spiroplasma</taxon>
    </lineage>
</organism>
<dbReference type="PIRSF" id="PIRSF002191">
    <property type="entry name" value="Ribosomal_L19"/>
    <property type="match status" value="1"/>
</dbReference>
<dbReference type="InterPro" id="IPR038657">
    <property type="entry name" value="Ribosomal_bL19_sf"/>
</dbReference>
<dbReference type="RefSeq" id="WP_047791787.1">
    <property type="nucleotide sequence ID" value="NZ_CP011856.1"/>
</dbReference>
<dbReference type="GO" id="GO:0003735">
    <property type="term" value="F:structural constituent of ribosome"/>
    <property type="evidence" value="ECO:0007669"/>
    <property type="project" value="InterPro"/>
</dbReference>
<keyword evidence="9" id="KW-1185">Reference proteome</keyword>
<name>A0A0H3XJ46_9MOLU</name>
<dbReference type="SUPFAM" id="SSF50104">
    <property type="entry name" value="Translation proteins SH3-like domain"/>
    <property type="match status" value="1"/>
</dbReference>
<dbReference type="InterPro" id="IPR018257">
    <property type="entry name" value="Ribosomal_bL19_CS"/>
</dbReference>
<protein>
    <recommendedName>
        <fullName evidence="5 6">Large ribosomal subunit protein bL19</fullName>
    </recommendedName>
</protein>
<comment type="similarity">
    <text evidence="2 6 7">Belongs to the bacterial ribosomal protein bL19 family.</text>
</comment>
<dbReference type="EMBL" id="CP011856">
    <property type="protein sequence ID" value="AKM54595.1"/>
    <property type="molecule type" value="Genomic_DNA"/>
</dbReference>
<sequence length="117" mass="13367">MNMRLVEEVVENQLRNDHPEFSSGDTIKVHAKIQEGNKSRIQIFEGVVIKLQGSGISQSVTIRKVSNGAGVERNFPLHSPLIDKIEVVKYGKVRRARIYYMRDRHGKAARIKEVIKK</sequence>
<dbReference type="Gene3D" id="2.30.30.790">
    <property type="match status" value="1"/>
</dbReference>
<dbReference type="STRING" id="315358.SERIO_v1c10390"/>
<dbReference type="PATRIC" id="fig|743698.3.peg.1049"/>
<dbReference type="PROSITE" id="PS01015">
    <property type="entry name" value="RIBOSOMAL_L19"/>
    <property type="match status" value="1"/>
</dbReference>
<evidence type="ECO:0000256" key="3">
    <source>
        <dbReference type="ARBA" id="ARBA00022980"/>
    </source>
</evidence>
<comment type="function">
    <text evidence="1 6 7">This protein is located at the 30S-50S ribosomal subunit interface and may play a role in the structure and function of the aminoacyl-tRNA binding site.</text>
</comment>
<dbReference type="PANTHER" id="PTHR15680:SF9">
    <property type="entry name" value="LARGE RIBOSOMAL SUBUNIT PROTEIN BL19M"/>
    <property type="match status" value="1"/>
</dbReference>
<keyword evidence="4 6" id="KW-0687">Ribonucleoprotein</keyword>
<evidence type="ECO:0000256" key="5">
    <source>
        <dbReference type="ARBA" id="ARBA00035171"/>
    </source>
</evidence>
<dbReference type="AlphaFoldDB" id="A0A0H3XJ46"/>
<dbReference type="FunFam" id="2.30.30.790:FF:000001">
    <property type="entry name" value="50S ribosomal protein L19"/>
    <property type="match status" value="1"/>
</dbReference>
<evidence type="ECO:0000313" key="9">
    <source>
        <dbReference type="Proteomes" id="UP000035661"/>
    </source>
</evidence>
<dbReference type="Pfam" id="PF01245">
    <property type="entry name" value="Ribosomal_L19"/>
    <property type="match status" value="1"/>
</dbReference>
<keyword evidence="3 6" id="KW-0689">Ribosomal protein</keyword>
<accession>A0A0H3XJ46</accession>
<dbReference type="KEGG" id="seri:SERIO_v1c10390"/>
<dbReference type="PRINTS" id="PR00061">
    <property type="entry name" value="RIBOSOMALL19"/>
</dbReference>
<dbReference type="HAMAP" id="MF_00402">
    <property type="entry name" value="Ribosomal_bL19"/>
    <property type="match status" value="1"/>
</dbReference>
<dbReference type="GO" id="GO:0006412">
    <property type="term" value="P:translation"/>
    <property type="evidence" value="ECO:0007669"/>
    <property type="project" value="UniProtKB-UniRule"/>
</dbReference>
<evidence type="ECO:0000256" key="2">
    <source>
        <dbReference type="ARBA" id="ARBA00005781"/>
    </source>
</evidence>
<evidence type="ECO:0000313" key="8">
    <source>
        <dbReference type="EMBL" id="AKM54595.1"/>
    </source>
</evidence>
<dbReference type="NCBIfam" id="TIGR01024">
    <property type="entry name" value="rplS_bact"/>
    <property type="match status" value="1"/>
</dbReference>
<dbReference type="InterPro" id="IPR001857">
    <property type="entry name" value="Ribosomal_bL19"/>
</dbReference>
<proteinExistence type="inferred from homology"/>
<reference evidence="9" key="2">
    <citation type="submission" date="2015-06" db="EMBL/GenBank/DDBJ databases">
        <title>Complete genome sequence of Spiroplasma eriocheiris TDA-040725-5 (DSM 21848).</title>
        <authorList>
            <person name="Lo W.-S."/>
            <person name="Kuo C.-H."/>
        </authorList>
    </citation>
    <scope>NUCLEOTIDE SEQUENCE [LARGE SCALE GENOMIC DNA]</scope>
    <source>
        <strain evidence="9">TDA-040725-5</strain>
    </source>
</reference>
<evidence type="ECO:0000256" key="7">
    <source>
        <dbReference type="RuleBase" id="RU000559"/>
    </source>
</evidence>
<evidence type="ECO:0000256" key="6">
    <source>
        <dbReference type="HAMAP-Rule" id="MF_00402"/>
    </source>
</evidence>
<reference evidence="8 9" key="1">
    <citation type="journal article" date="2015" name="Genome Biol. Evol.">
        <title>Found and Lost: The Fates of Horizontally Acquired Genes in Arthropod-Symbiotic Spiroplasma.</title>
        <authorList>
            <person name="Lo W.S."/>
            <person name="Gasparich G.E."/>
            <person name="Kuo C.H."/>
        </authorList>
    </citation>
    <scope>NUCLEOTIDE SEQUENCE [LARGE SCALE GENOMIC DNA]</scope>
    <source>
        <strain evidence="9">TDA-040725-5</strain>
    </source>
</reference>
<dbReference type="Proteomes" id="UP000035661">
    <property type="component" value="Chromosome"/>
</dbReference>
<evidence type="ECO:0000256" key="4">
    <source>
        <dbReference type="ARBA" id="ARBA00023274"/>
    </source>
</evidence>
<evidence type="ECO:0000256" key="1">
    <source>
        <dbReference type="ARBA" id="ARBA00002349"/>
    </source>
</evidence>